<reference evidence="3" key="1">
    <citation type="journal article" date="2013" name="Stand. Genomic Sci.">
        <title>Complete genome sequence of Coriobacterium glomerans type strain (PW2(T)) from the midgut of Pyrrhocoris apterus L. (red soldier bug).</title>
        <authorList>
            <person name="Stackebrandt E."/>
            <person name="Zeytun A."/>
            <person name="Lapidus A."/>
            <person name="Nolan M."/>
            <person name="Lucas S."/>
            <person name="Hammon N."/>
            <person name="Deshpande S."/>
            <person name="Cheng J.F."/>
            <person name="Tapia R."/>
            <person name="Goodwin L.A."/>
            <person name="Pitluck S."/>
            <person name="Liolios K."/>
            <person name="Pagani I."/>
            <person name="Ivanova N."/>
            <person name="Mavromatis K."/>
            <person name="Mikhailova N."/>
            <person name="Huntemann M."/>
            <person name="Pati A."/>
            <person name="Chen A."/>
            <person name="Palaniappan K."/>
            <person name="Chang Y.J."/>
            <person name="Land M."/>
            <person name="Hauser L."/>
            <person name="Rohde M."/>
            <person name="Pukall R."/>
            <person name="Goker M."/>
            <person name="Detter J.C."/>
            <person name="Woyke T."/>
            <person name="Bristow J."/>
            <person name="Eisen J.A."/>
            <person name="Markowitz V."/>
            <person name="Hugenholtz P."/>
            <person name="Kyrpides N.C."/>
            <person name="Klenk H.P."/>
        </authorList>
    </citation>
    <scope>NUCLEOTIDE SEQUENCE</scope>
    <source>
        <strain evidence="3">ATCC 49209 / DSM 20642 / JCM 10262 / PW2</strain>
    </source>
</reference>
<dbReference type="AlphaFoldDB" id="F2N7F0"/>
<dbReference type="eggNOG" id="COG2608">
    <property type="taxonomic scope" value="Bacteria"/>
</dbReference>
<dbReference type="RefSeq" id="WP_013708509.1">
    <property type="nucleotide sequence ID" value="NC_015389.1"/>
</dbReference>
<keyword evidence="3" id="KW-1185">Reference proteome</keyword>
<dbReference type="Proteomes" id="UP000006851">
    <property type="component" value="Chromosome"/>
</dbReference>
<sequence>MRYMIKTENMSCGHCEAAVEAALMRVAGVSDAEADSVSNIVEVDCERAIAADELKAAIESAGDYRMISVRPVTRS</sequence>
<organism evidence="2 3">
    <name type="scientific">Coriobacterium glomerans (strain ATCC 49209 / DSM 20642 / JCM 10262 / PW2)</name>
    <dbReference type="NCBI Taxonomy" id="700015"/>
    <lineage>
        <taxon>Bacteria</taxon>
        <taxon>Bacillati</taxon>
        <taxon>Actinomycetota</taxon>
        <taxon>Coriobacteriia</taxon>
        <taxon>Coriobacteriales</taxon>
        <taxon>Coriobacteriaceae</taxon>
        <taxon>Coriobacterium</taxon>
    </lineage>
</organism>
<dbReference type="InterPro" id="IPR006121">
    <property type="entry name" value="HMA_dom"/>
</dbReference>
<dbReference type="PROSITE" id="PS50846">
    <property type="entry name" value="HMA_2"/>
    <property type="match status" value="1"/>
</dbReference>
<dbReference type="KEGG" id="cgo:Corgl_0652"/>
<name>F2N7F0_CORGP</name>
<proteinExistence type="predicted"/>
<dbReference type="CDD" id="cd00371">
    <property type="entry name" value="HMA"/>
    <property type="match status" value="1"/>
</dbReference>
<dbReference type="OrthoDB" id="9813965at2"/>
<gene>
    <name evidence="2" type="ordered locus">Corgl_0652</name>
</gene>
<dbReference type="EMBL" id="CP002628">
    <property type="protein sequence ID" value="AEB06766.1"/>
    <property type="molecule type" value="Genomic_DNA"/>
</dbReference>
<feature type="domain" description="HMA" evidence="1">
    <location>
        <begin position="1"/>
        <end position="66"/>
    </location>
</feature>
<dbReference type="Gene3D" id="3.30.70.100">
    <property type="match status" value="1"/>
</dbReference>
<accession>F2N7F0</accession>
<dbReference type="Pfam" id="PF00403">
    <property type="entry name" value="HMA"/>
    <property type="match status" value="1"/>
</dbReference>
<dbReference type="SUPFAM" id="SSF55008">
    <property type="entry name" value="HMA, heavy metal-associated domain"/>
    <property type="match status" value="1"/>
</dbReference>
<dbReference type="HOGENOM" id="CLU_134973_6_2_11"/>
<protein>
    <submittedName>
        <fullName evidence="2">Heavy metal transport/detoxification protein</fullName>
    </submittedName>
</protein>
<dbReference type="GO" id="GO:0046872">
    <property type="term" value="F:metal ion binding"/>
    <property type="evidence" value="ECO:0007669"/>
    <property type="project" value="InterPro"/>
</dbReference>
<evidence type="ECO:0000259" key="1">
    <source>
        <dbReference type="PROSITE" id="PS50846"/>
    </source>
</evidence>
<evidence type="ECO:0000313" key="3">
    <source>
        <dbReference type="Proteomes" id="UP000006851"/>
    </source>
</evidence>
<evidence type="ECO:0000313" key="2">
    <source>
        <dbReference type="EMBL" id="AEB06766.1"/>
    </source>
</evidence>
<dbReference type="InterPro" id="IPR036163">
    <property type="entry name" value="HMA_dom_sf"/>
</dbReference>
<dbReference type="STRING" id="700015.Corgl_0652"/>